<sequence length="339" mass="36627">MGFRHDVGAGFPHPRSFPPTTECPRATVSLSRPGATINVHVLIVSYASAELVRAVVHSLRDEPVASINVLENGSGAEQVRLLHETAHSEPRMRVTVSTVNLGFGAGVNNLANSVTADDQDLIWVLNPDTVVSPGCVSRLRDYLAEHPRTIASPLILDVNGGIWFAGGELSVATGRSTHSLYGRSPDEAPTVPFSTRFMTGAAMVTGIATWRSLDGFRDDLFLYWEDSELSLRAAHSGVALTVIPDARITHLEGGSSSAGNGRSSTYYYYYARNRLRVCAQYTSMINLLLGRGAVETARGIVKPLFREHSARLAKTIASVRGTVSGLHAPRLPDRPRSRA</sequence>
<dbReference type="InterPro" id="IPR001173">
    <property type="entry name" value="Glyco_trans_2-like"/>
</dbReference>
<dbReference type="GeneID" id="93666764"/>
<protein>
    <submittedName>
        <fullName evidence="3">Glycosyltransferase family 2 protein</fullName>
    </submittedName>
</protein>
<feature type="region of interest" description="Disordered" evidence="1">
    <location>
        <begin position="1"/>
        <end position="22"/>
    </location>
</feature>
<evidence type="ECO:0000256" key="1">
    <source>
        <dbReference type="SAM" id="MobiDB-lite"/>
    </source>
</evidence>
<gene>
    <name evidence="3" type="ORF">C5C51_07765</name>
</gene>
<dbReference type="RefSeq" id="WP_081656717.1">
    <property type="nucleotide sequence ID" value="NZ_CP061742.1"/>
</dbReference>
<dbReference type="EMBL" id="PSWU01000012">
    <property type="protein sequence ID" value="PPI14458.1"/>
    <property type="molecule type" value="Genomic_DNA"/>
</dbReference>
<name>A0A2S5Y623_9MICO</name>
<evidence type="ECO:0000313" key="3">
    <source>
        <dbReference type="EMBL" id="PPI14458.1"/>
    </source>
</evidence>
<accession>A0A2S5Y623</accession>
<proteinExistence type="predicted"/>
<evidence type="ECO:0000259" key="2">
    <source>
        <dbReference type="Pfam" id="PF00535"/>
    </source>
</evidence>
<reference evidence="3 4" key="1">
    <citation type="submission" date="2018-02" db="EMBL/GenBank/DDBJ databases">
        <title>Bacteriophage NCPPB3778 and a type I-E CRISPR drive the evolution of the US Biological Select Agent, Rathayibacter toxicus.</title>
        <authorList>
            <person name="Davis E.W.II."/>
            <person name="Tabima J.F."/>
            <person name="Weisberg A.J."/>
            <person name="Lopes L.D."/>
            <person name="Wiseman M.S."/>
            <person name="Wiseman M.S."/>
            <person name="Pupko T."/>
            <person name="Belcher M.S."/>
            <person name="Sechler A.J."/>
            <person name="Tancos M.A."/>
            <person name="Schroeder B.K."/>
            <person name="Murray T.D."/>
            <person name="Luster D.G."/>
            <person name="Schneider W.L."/>
            <person name="Rogers E."/>
            <person name="Andreote F.D."/>
            <person name="Grunwald N.J."/>
            <person name="Putnam M.L."/>
            <person name="Chang J.H."/>
        </authorList>
    </citation>
    <scope>NUCLEOTIDE SEQUENCE [LARGE SCALE GENOMIC DNA]</scope>
    <source>
        <strain evidence="3 4">FH99</strain>
    </source>
</reference>
<dbReference type="PANTHER" id="PTHR43179:SF7">
    <property type="entry name" value="RHAMNOSYLTRANSFERASE WBBL"/>
    <property type="match status" value="1"/>
</dbReference>
<evidence type="ECO:0000313" key="4">
    <source>
        <dbReference type="Proteomes" id="UP000237966"/>
    </source>
</evidence>
<dbReference type="SUPFAM" id="SSF53448">
    <property type="entry name" value="Nucleotide-diphospho-sugar transferases"/>
    <property type="match status" value="1"/>
</dbReference>
<comment type="caution">
    <text evidence="3">The sequence shown here is derived from an EMBL/GenBank/DDBJ whole genome shotgun (WGS) entry which is preliminary data.</text>
</comment>
<dbReference type="Gene3D" id="3.90.550.10">
    <property type="entry name" value="Spore Coat Polysaccharide Biosynthesis Protein SpsA, Chain A"/>
    <property type="match status" value="1"/>
</dbReference>
<dbReference type="Proteomes" id="UP000237966">
    <property type="component" value="Unassembled WGS sequence"/>
</dbReference>
<dbReference type="PANTHER" id="PTHR43179">
    <property type="entry name" value="RHAMNOSYLTRANSFERASE WBBL"/>
    <property type="match status" value="1"/>
</dbReference>
<dbReference type="Pfam" id="PF00535">
    <property type="entry name" value="Glycos_transf_2"/>
    <property type="match status" value="1"/>
</dbReference>
<dbReference type="AlphaFoldDB" id="A0A2S5Y623"/>
<dbReference type="OrthoDB" id="9771846at2"/>
<dbReference type="GO" id="GO:0016740">
    <property type="term" value="F:transferase activity"/>
    <property type="evidence" value="ECO:0007669"/>
    <property type="project" value="UniProtKB-KW"/>
</dbReference>
<organism evidence="3 4">
    <name type="scientific">Rathayibacter toxicus</name>
    <dbReference type="NCBI Taxonomy" id="145458"/>
    <lineage>
        <taxon>Bacteria</taxon>
        <taxon>Bacillati</taxon>
        <taxon>Actinomycetota</taxon>
        <taxon>Actinomycetes</taxon>
        <taxon>Micrococcales</taxon>
        <taxon>Microbacteriaceae</taxon>
        <taxon>Rathayibacter</taxon>
    </lineage>
</organism>
<keyword evidence="3" id="KW-0808">Transferase</keyword>
<dbReference type="InterPro" id="IPR029044">
    <property type="entry name" value="Nucleotide-diphossugar_trans"/>
</dbReference>
<feature type="domain" description="Glycosyltransferase 2-like" evidence="2">
    <location>
        <begin position="41"/>
        <end position="167"/>
    </location>
</feature>